<feature type="transmembrane region" description="Helical" evidence="1">
    <location>
        <begin position="43"/>
        <end position="64"/>
    </location>
</feature>
<evidence type="ECO:0000256" key="1">
    <source>
        <dbReference type="SAM" id="Phobius"/>
    </source>
</evidence>
<dbReference type="Proteomes" id="UP000283497">
    <property type="component" value="Unassembled WGS sequence"/>
</dbReference>
<dbReference type="EMBL" id="CYZL01000017">
    <property type="protein sequence ID" value="CUO56542.1"/>
    <property type="molecule type" value="Genomic_DNA"/>
</dbReference>
<keyword evidence="1" id="KW-0812">Transmembrane</keyword>
<reference evidence="6 7" key="2">
    <citation type="submission" date="2018-08" db="EMBL/GenBank/DDBJ databases">
        <title>A genome reference for cultivated species of the human gut microbiota.</title>
        <authorList>
            <person name="Zou Y."/>
            <person name="Xue W."/>
            <person name="Luo G."/>
        </authorList>
    </citation>
    <scope>NUCLEOTIDE SEQUENCE [LARGE SCALE GENOMIC DNA]</scope>
    <source>
        <strain evidence="4 7">AF45-14BH</strain>
        <strain evidence="3 6">TM10-1AC</strain>
    </source>
</reference>
<dbReference type="GeneID" id="75048178"/>
<evidence type="ECO:0000313" key="2">
    <source>
        <dbReference type="EMBL" id="CUO56542.1"/>
    </source>
</evidence>
<evidence type="ECO:0000313" key="5">
    <source>
        <dbReference type="Proteomes" id="UP000095679"/>
    </source>
</evidence>
<keyword evidence="1" id="KW-1133">Transmembrane helix</keyword>
<name>A0A174G1X8_9FIRM</name>
<dbReference type="EMBL" id="QSOE01000020">
    <property type="protein sequence ID" value="RGI90345.1"/>
    <property type="molecule type" value="Genomic_DNA"/>
</dbReference>
<sequence length="70" mass="7750">MRRNNWKKYIIILIAFIVGLVANLAARAILPRLLPAGMQAWTGLLATLLEIVISVGIILIIIFTNHIGED</sequence>
<evidence type="ECO:0000313" key="6">
    <source>
        <dbReference type="Proteomes" id="UP000262524"/>
    </source>
</evidence>
<protein>
    <submittedName>
        <fullName evidence="2">Uncharacterized protein</fullName>
    </submittedName>
</protein>
<dbReference type="AlphaFoldDB" id="A0A174G1X8"/>
<organism evidence="2 5">
    <name type="scientific">Anaerobutyricum hallii</name>
    <dbReference type="NCBI Taxonomy" id="39488"/>
    <lineage>
        <taxon>Bacteria</taxon>
        <taxon>Bacillati</taxon>
        <taxon>Bacillota</taxon>
        <taxon>Clostridia</taxon>
        <taxon>Lachnospirales</taxon>
        <taxon>Lachnospiraceae</taxon>
        <taxon>Anaerobutyricum</taxon>
    </lineage>
</organism>
<dbReference type="EMBL" id="QRNJ01000032">
    <property type="protein sequence ID" value="RHK38632.1"/>
    <property type="molecule type" value="Genomic_DNA"/>
</dbReference>
<proteinExistence type="predicted"/>
<evidence type="ECO:0000313" key="4">
    <source>
        <dbReference type="EMBL" id="RHK38632.1"/>
    </source>
</evidence>
<evidence type="ECO:0000313" key="3">
    <source>
        <dbReference type="EMBL" id="RGI90345.1"/>
    </source>
</evidence>
<evidence type="ECO:0000313" key="7">
    <source>
        <dbReference type="Proteomes" id="UP000283497"/>
    </source>
</evidence>
<dbReference type="Proteomes" id="UP000095679">
    <property type="component" value="Unassembled WGS sequence"/>
</dbReference>
<dbReference type="Proteomes" id="UP000262524">
    <property type="component" value="Unassembled WGS sequence"/>
</dbReference>
<reference evidence="2 5" key="1">
    <citation type="submission" date="2015-09" db="EMBL/GenBank/DDBJ databases">
        <authorList>
            <consortium name="Pathogen Informatics"/>
        </authorList>
    </citation>
    <scope>NUCLEOTIDE SEQUENCE [LARGE SCALE GENOMIC DNA]</scope>
    <source>
        <strain evidence="2 5">2789STDY5834835</strain>
    </source>
</reference>
<gene>
    <name evidence="4" type="ORF">DW068_09025</name>
    <name evidence="3" type="ORF">DXD91_04855</name>
    <name evidence="2" type="ORF">ERS852450_02001</name>
</gene>
<keyword evidence="1" id="KW-0472">Membrane</keyword>
<accession>A0A174G1X8</accession>
<dbReference type="RefSeq" id="WP_005344585.1">
    <property type="nucleotide sequence ID" value="NZ_BLYK01000022.1"/>
</dbReference>